<protein>
    <submittedName>
        <fullName evidence="1">Uncharacterized protein</fullName>
    </submittedName>
</protein>
<sequence>MPNDVYIHPTPAEQRLLERKAAEHGVSVDEFVAWALRQALAETDKELQLIVKH</sequence>
<dbReference type="AlphaFoldDB" id="A0A6N7C189"/>
<reference evidence="1 2" key="1">
    <citation type="submission" date="2019-09" db="EMBL/GenBank/DDBJ databases">
        <title>Draft genome sequence of Psychrobacter nivimaris LAMA 639, in search for biotechnological relevant genes.</title>
        <authorList>
            <person name="Lima A.O.S."/>
            <person name="Staloch B.E.K."/>
            <person name="Freitas R.C."/>
            <person name="Niero H."/>
            <person name="Silva M.A.C."/>
        </authorList>
    </citation>
    <scope>NUCLEOTIDE SEQUENCE [LARGE SCALE GENOMIC DNA]</scope>
    <source>
        <strain evidence="1 2">LAMA 639</strain>
    </source>
</reference>
<gene>
    <name evidence="1" type="ORF">FQV37_319</name>
</gene>
<organism evidence="1 2">
    <name type="scientific">Psychrobacter nivimaris</name>
    <dbReference type="NCBI Taxonomy" id="281738"/>
    <lineage>
        <taxon>Bacteria</taxon>
        <taxon>Pseudomonadati</taxon>
        <taxon>Pseudomonadota</taxon>
        <taxon>Gammaproteobacteria</taxon>
        <taxon>Moraxellales</taxon>
        <taxon>Moraxellaceae</taxon>
        <taxon>Psychrobacter</taxon>
    </lineage>
</organism>
<keyword evidence="2" id="KW-1185">Reference proteome</keyword>
<name>A0A6N7C189_9GAMM</name>
<evidence type="ECO:0000313" key="2">
    <source>
        <dbReference type="Proteomes" id="UP000471465"/>
    </source>
</evidence>
<dbReference type="Proteomes" id="UP000471465">
    <property type="component" value="Unassembled WGS sequence"/>
</dbReference>
<accession>A0A6N7C189</accession>
<proteinExistence type="predicted"/>
<dbReference type="RefSeq" id="WP_160021626.1">
    <property type="nucleotide sequence ID" value="NZ_VZIZ01000013.1"/>
</dbReference>
<dbReference type="EMBL" id="VZIZ01000013">
    <property type="protein sequence ID" value="KAF0569126.1"/>
    <property type="molecule type" value="Genomic_DNA"/>
</dbReference>
<evidence type="ECO:0000313" key="1">
    <source>
        <dbReference type="EMBL" id="KAF0569126.1"/>
    </source>
</evidence>
<comment type="caution">
    <text evidence="1">The sequence shown here is derived from an EMBL/GenBank/DDBJ whole genome shotgun (WGS) entry which is preliminary data.</text>
</comment>